<feature type="region of interest" description="Disordered" evidence="1">
    <location>
        <begin position="451"/>
        <end position="472"/>
    </location>
</feature>
<organism evidence="4 5">
    <name type="scientific">Microthyrium microscopicum</name>
    <dbReference type="NCBI Taxonomy" id="703497"/>
    <lineage>
        <taxon>Eukaryota</taxon>
        <taxon>Fungi</taxon>
        <taxon>Dikarya</taxon>
        <taxon>Ascomycota</taxon>
        <taxon>Pezizomycotina</taxon>
        <taxon>Dothideomycetes</taxon>
        <taxon>Dothideomycetes incertae sedis</taxon>
        <taxon>Microthyriales</taxon>
        <taxon>Microthyriaceae</taxon>
        <taxon>Microthyrium</taxon>
    </lineage>
</organism>
<evidence type="ECO:0000313" key="4">
    <source>
        <dbReference type="EMBL" id="KAF2665741.1"/>
    </source>
</evidence>
<evidence type="ECO:0000256" key="2">
    <source>
        <dbReference type="SAM" id="Phobius"/>
    </source>
</evidence>
<keyword evidence="2" id="KW-0472">Membrane</keyword>
<dbReference type="GO" id="GO:0016020">
    <property type="term" value="C:membrane"/>
    <property type="evidence" value="ECO:0007669"/>
    <property type="project" value="TreeGrafter"/>
</dbReference>
<evidence type="ECO:0000259" key="3">
    <source>
        <dbReference type="Pfam" id="PF12051"/>
    </source>
</evidence>
<sequence>MQFYPRARENRILPTHLSFRVPRRALLRAATINLVFLQLLFLGLFCYIYGAIFEQTPRIKSFNVLYVDYDGGPIGASVRDAYKSLQANSFPTLIERSPSEFAAPFDLRREVCKTHYWAAVYTVPGASDRLQTALAGHSTAYNKSDVLAYIWNEARYATTIDSAISANIQTLSSTARVRYTSSNWTETVPRPTIETFSVLSNPWQLNSINIQPTVQGGRLIYNTLVIVLVLIQEFFYLGTLNGLYENFKIYARIKPHRIIIMRTILSAAYTFIGSLCVAGTIWAFRAGWGVDTGQFFLCWAVLWLFAHTNFLTLDVFTTWLPHPYVPMALISWVVINVTSILVPFELSPGFYRWAYLLPAHEVYQVLIDIWSRGCDPVLHRALPILLALEISGLVLNALGTYRRCHYATIKQEMEQKAMTLRVDEALALEREHDGRMRGEKDTDAITVPLGEHVTAPDDNEKEDREKAEAGINQADVGLQRLRSRTGFDVQFGPAFGFDFGKPLDSSQTR</sequence>
<feature type="transmembrane region" description="Helical" evidence="2">
    <location>
        <begin position="25"/>
        <end position="50"/>
    </location>
</feature>
<dbReference type="OrthoDB" id="2140105at2759"/>
<evidence type="ECO:0000313" key="5">
    <source>
        <dbReference type="Proteomes" id="UP000799302"/>
    </source>
</evidence>
<dbReference type="PANTHER" id="PTHR34814:SF2">
    <property type="entry name" value="DUF3533 DOMAIN-CONTAINING PROTEIN"/>
    <property type="match status" value="1"/>
</dbReference>
<dbReference type="InterPro" id="IPR022703">
    <property type="entry name" value="DUF3533"/>
</dbReference>
<feature type="transmembrane region" description="Helical" evidence="2">
    <location>
        <begin position="324"/>
        <end position="344"/>
    </location>
</feature>
<proteinExistence type="predicted"/>
<dbReference type="InterPro" id="IPR053001">
    <property type="entry name" value="MNNG_permease-like"/>
</dbReference>
<gene>
    <name evidence="4" type="ORF">BT63DRAFT_74621</name>
</gene>
<dbReference type="EMBL" id="MU004240">
    <property type="protein sequence ID" value="KAF2665741.1"/>
    <property type="molecule type" value="Genomic_DNA"/>
</dbReference>
<dbReference type="AlphaFoldDB" id="A0A6A6U2C0"/>
<accession>A0A6A6U2C0</accession>
<name>A0A6A6U2C0_9PEZI</name>
<feature type="transmembrane region" description="Helical" evidence="2">
    <location>
        <begin position="259"/>
        <end position="282"/>
    </location>
</feature>
<feature type="domain" description="DUF3533" evidence="3">
    <location>
        <begin position="33"/>
        <end position="390"/>
    </location>
</feature>
<feature type="transmembrane region" description="Helical" evidence="2">
    <location>
        <begin position="219"/>
        <end position="238"/>
    </location>
</feature>
<feature type="transmembrane region" description="Helical" evidence="2">
    <location>
        <begin position="381"/>
        <end position="401"/>
    </location>
</feature>
<keyword evidence="2" id="KW-0812">Transmembrane</keyword>
<protein>
    <recommendedName>
        <fullName evidence="3">DUF3533 domain-containing protein</fullName>
    </recommendedName>
</protein>
<keyword evidence="5" id="KW-1185">Reference proteome</keyword>
<dbReference type="Pfam" id="PF12051">
    <property type="entry name" value="DUF3533"/>
    <property type="match status" value="1"/>
</dbReference>
<keyword evidence="2" id="KW-1133">Transmembrane helix</keyword>
<evidence type="ECO:0000256" key="1">
    <source>
        <dbReference type="SAM" id="MobiDB-lite"/>
    </source>
</evidence>
<dbReference type="Proteomes" id="UP000799302">
    <property type="component" value="Unassembled WGS sequence"/>
</dbReference>
<feature type="transmembrane region" description="Helical" evidence="2">
    <location>
        <begin position="294"/>
        <end position="312"/>
    </location>
</feature>
<reference evidence="4" key="1">
    <citation type="journal article" date="2020" name="Stud. Mycol.">
        <title>101 Dothideomycetes genomes: a test case for predicting lifestyles and emergence of pathogens.</title>
        <authorList>
            <person name="Haridas S."/>
            <person name="Albert R."/>
            <person name="Binder M."/>
            <person name="Bloem J."/>
            <person name="Labutti K."/>
            <person name="Salamov A."/>
            <person name="Andreopoulos B."/>
            <person name="Baker S."/>
            <person name="Barry K."/>
            <person name="Bills G."/>
            <person name="Bluhm B."/>
            <person name="Cannon C."/>
            <person name="Castanera R."/>
            <person name="Culley D."/>
            <person name="Daum C."/>
            <person name="Ezra D."/>
            <person name="Gonzalez J."/>
            <person name="Henrissat B."/>
            <person name="Kuo A."/>
            <person name="Liang C."/>
            <person name="Lipzen A."/>
            <person name="Lutzoni F."/>
            <person name="Magnuson J."/>
            <person name="Mondo S."/>
            <person name="Nolan M."/>
            <person name="Ohm R."/>
            <person name="Pangilinan J."/>
            <person name="Park H.-J."/>
            <person name="Ramirez L."/>
            <person name="Alfaro M."/>
            <person name="Sun H."/>
            <person name="Tritt A."/>
            <person name="Yoshinaga Y."/>
            <person name="Zwiers L.-H."/>
            <person name="Turgeon B."/>
            <person name="Goodwin S."/>
            <person name="Spatafora J."/>
            <person name="Crous P."/>
            <person name="Grigoriev I."/>
        </authorList>
    </citation>
    <scope>NUCLEOTIDE SEQUENCE</scope>
    <source>
        <strain evidence="4">CBS 115976</strain>
    </source>
</reference>
<dbReference type="PANTHER" id="PTHR34814">
    <property type="entry name" value="NITROSOGUANIDINE RESISTANCE PROTEIN SNG1"/>
    <property type="match status" value="1"/>
</dbReference>